<keyword evidence="2" id="KW-1185">Reference proteome</keyword>
<accession>A0ABZ2LV74</accession>
<protein>
    <submittedName>
        <fullName evidence="1">Uncharacterized protein</fullName>
    </submittedName>
</protein>
<evidence type="ECO:0000313" key="2">
    <source>
        <dbReference type="Proteomes" id="UP001370348"/>
    </source>
</evidence>
<name>A0ABZ2LV74_9BACT</name>
<proteinExistence type="predicted"/>
<sequence length="198" mass="22050">MNNVSLTYFVNFVLKAGTPRITVVKEFKGRDVYDPQTDFYKMLRERVIETFRSGQPIGSLESWASSVHEKKRAAYLAVITGLKRFVGRRAHEWFEPPRENFTLGGIPLNVNPELGLMIEGVPHIIKLYLKDDPPLVKNRTQLILRILETALSATSPGCTFAVLDARKGRLHASGSSPSSIDALLAGEAAAFKVMYDTV</sequence>
<dbReference type="Proteomes" id="UP001370348">
    <property type="component" value="Chromosome"/>
</dbReference>
<dbReference type="EMBL" id="CP089984">
    <property type="protein sequence ID" value="WXB14826.1"/>
    <property type="molecule type" value="Genomic_DNA"/>
</dbReference>
<organism evidence="1 2">
    <name type="scientific">Pendulispora albinea</name>
    <dbReference type="NCBI Taxonomy" id="2741071"/>
    <lineage>
        <taxon>Bacteria</taxon>
        <taxon>Pseudomonadati</taxon>
        <taxon>Myxococcota</taxon>
        <taxon>Myxococcia</taxon>
        <taxon>Myxococcales</taxon>
        <taxon>Sorangiineae</taxon>
        <taxon>Pendulisporaceae</taxon>
        <taxon>Pendulispora</taxon>
    </lineage>
</organism>
<evidence type="ECO:0000313" key="1">
    <source>
        <dbReference type="EMBL" id="WXB14826.1"/>
    </source>
</evidence>
<dbReference type="RefSeq" id="WP_394824450.1">
    <property type="nucleotide sequence ID" value="NZ_CP089984.1"/>
</dbReference>
<gene>
    <name evidence="1" type="ORF">LZC94_44290</name>
</gene>
<reference evidence="1 2" key="1">
    <citation type="submission" date="2021-12" db="EMBL/GenBank/DDBJ databases">
        <title>Discovery of the Pendulisporaceae a myxobacterial family with distinct sporulation behavior and unique specialized metabolism.</title>
        <authorList>
            <person name="Garcia R."/>
            <person name="Popoff A."/>
            <person name="Bader C.D."/>
            <person name="Loehr J."/>
            <person name="Walesch S."/>
            <person name="Walt C."/>
            <person name="Boldt J."/>
            <person name="Bunk B."/>
            <person name="Haeckl F.J.F.P.J."/>
            <person name="Gunesch A.P."/>
            <person name="Birkelbach J."/>
            <person name="Nuebel U."/>
            <person name="Pietschmann T."/>
            <person name="Bach T."/>
            <person name="Mueller R."/>
        </authorList>
    </citation>
    <scope>NUCLEOTIDE SEQUENCE [LARGE SCALE GENOMIC DNA]</scope>
    <source>
        <strain evidence="1 2">MSr11954</strain>
    </source>
</reference>